<protein>
    <submittedName>
        <fullName evidence="3">Fumarylacetoacetate hydrolase family protein</fullName>
    </submittedName>
</protein>
<organism evidence="3 4">
    <name type="scientific">Aspergillus kawachii</name>
    <name type="common">White koji mold</name>
    <name type="synonym">Aspergillus awamori var. kawachi</name>
    <dbReference type="NCBI Taxonomy" id="1069201"/>
    <lineage>
        <taxon>Eukaryota</taxon>
        <taxon>Fungi</taxon>
        <taxon>Dikarya</taxon>
        <taxon>Ascomycota</taxon>
        <taxon>Pezizomycotina</taxon>
        <taxon>Eurotiomycetes</taxon>
        <taxon>Eurotiomycetidae</taxon>
        <taxon>Eurotiales</taxon>
        <taxon>Aspergillaceae</taxon>
        <taxon>Aspergillus</taxon>
        <taxon>Aspergillus subgen. Circumdati</taxon>
    </lineage>
</organism>
<sequence>MACIVECPDLPSSLHQIHGRPIWPFEITPFSVMLNLTSTTGELTVVIGKDAKNVSTENALDYCPGYTAGIDLARVNNTAHSPYRKSGEVYDSYVSFDSII</sequence>
<accession>A0A146F4Q4</accession>
<dbReference type="Proteomes" id="UP000075230">
    <property type="component" value="Unassembled WGS sequence"/>
</dbReference>
<dbReference type="InterPro" id="IPR036663">
    <property type="entry name" value="Fumarylacetoacetase_C_sf"/>
</dbReference>
<gene>
    <name evidence="3" type="ORF">RIB2604_01000270</name>
</gene>
<feature type="domain" description="Fumarylacetoacetase-like C-terminal" evidence="2">
    <location>
        <begin position="41"/>
        <end position="73"/>
    </location>
</feature>
<proteinExistence type="inferred from homology"/>
<dbReference type="Pfam" id="PF01557">
    <property type="entry name" value="FAA_hydrolase"/>
    <property type="match status" value="1"/>
</dbReference>
<keyword evidence="3" id="KW-0378">Hydrolase</keyword>
<reference evidence="3 4" key="1">
    <citation type="journal article" date="2016" name="DNA Res.">
        <title>Genome sequence of Aspergillus luchuensis NBRC 4314.</title>
        <authorList>
            <person name="Yamada O."/>
            <person name="Machida M."/>
            <person name="Hosoyama A."/>
            <person name="Goto M."/>
            <person name="Takahashi T."/>
            <person name="Futagami T."/>
            <person name="Yamagata Y."/>
            <person name="Takeuchi M."/>
            <person name="Kobayashi T."/>
            <person name="Koike H."/>
            <person name="Abe K."/>
            <person name="Asai K."/>
            <person name="Arita M."/>
            <person name="Fujita N."/>
            <person name="Fukuda K."/>
            <person name="Higa K."/>
            <person name="Horikawa H."/>
            <person name="Ishikawa T."/>
            <person name="Jinno K."/>
            <person name="Kato Y."/>
            <person name="Kirimura K."/>
            <person name="Mizutani O."/>
            <person name="Nakasone K."/>
            <person name="Sano M."/>
            <person name="Shiraishi Y."/>
            <person name="Tsukahara M."/>
            <person name="Gomi K."/>
        </authorList>
    </citation>
    <scope>NUCLEOTIDE SEQUENCE [LARGE SCALE GENOMIC DNA]</scope>
    <source>
        <strain evidence="3 4">RIB 2604</strain>
    </source>
</reference>
<dbReference type="InterPro" id="IPR011234">
    <property type="entry name" value="Fumarylacetoacetase-like_C"/>
</dbReference>
<dbReference type="SUPFAM" id="SSF56529">
    <property type="entry name" value="FAH"/>
    <property type="match status" value="1"/>
</dbReference>
<evidence type="ECO:0000259" key="2">
    <source>
        <dbReference type="Pfam" id="PF01557"/>
    </source>
</evidence>
<dbReference type="AlphaFoldDB" id="A0A146F4Q4"/>
<comment type="similarity">
    <text evidence="1">Belongs to the FAH family.</text>
</comment>
<dbReference type="EMBL" id="BCWF01000010">
    <property type="protein sequence ID" value="GAT21140.1"/>
    <property type="molecule type" value="Genomic_DNA"/>
</dbReference>
<name>A0A146F4Q4_ASPKA</name>
<dbReference type="GO" id="GO:0016787">
    <property type="term" value="F:hydrolase activity"/>
    <property type="evidence" value="ECO:0007669"/>
    <property type="project" value="UniProtKB-KW"/>
</dbReference>
<comment type="caution">
    <text evidence="3">The sequence shown here is derived from an EMBL/GenBank/DDBJ whole genome shotgun (WGS) entry which is preliminary data.</text>
</comment>
<reference evidence="4" key="2">
    <citation type="submission" date="2016-02" db="EMBL/GenBank/DDBJ databases">
        <title>Genome sequencing of Aspergillus luchuensis NBRC 4314.</title>
        <authorList>
            <person name="Yamada O."/>
        </authorList>
    </citation>
    <scope>NUCLEOTIDE SEQUENCE [LARGE SCALE GENOMIC DNA]</scope>
    <source>
        <strain evidence="4">RIB 2604</strain>
    </source>
</reference>
<evidence type="ECO:0000313" key="4">
    <source>
        <dbReference type="Proteomes" id="UP000075230"/>
    </source>
</evidence>
<dbReference type="Gene3D" id="3.90.850.10">
    <property type="entry name" value="Fumarylacetoacetase-like, C-terminal domain"/>
    <property type="match status" value="1"/>
</dbReference>
<evidence type="ECO:0000313" key="3">
    <source>
        <dbReference type="EMBL" id="GAT21140.1"/>
    </source>
</evidence>
<evidence type="ECO:0000256" key="1">
    <source>
        <dbReference type="ARBA" id="ARBA00010211"/>
    </source>
</evidence>